<comment type="caution">
    <text evidence="1">The sequence shown here is derived from an EMBL/GenBank/DDBJ whole genome shotgun (WGS) entry which is preliminary data.</text>
</comment>
<reference evidence="2" key="1">
    <citation type="submission" date="2024-06" db="EMBL/GenBank/DDBJ databases">
        <title>Multi-omics analyses provide insights into the biosynthesis of the anticancer antibiotic pleurotin in Hohenbuehelia grisea.</title>
        <authorList>
            <person name="Weaver J.A."/>
            <person name="Alberti F."/>
        </authorList>
    </citation>
    <scope>NUCLEOTIDE SEQUENCE [LARGE SCALE GENOMIC DNA]</scope>
    <source>
        <strain evidence="2">T-177</strain>
    </source>
</reference>
<name>A0ABR3JT86_9AGAR</name>
<gene>
    <name evidence="1" type="ORF">HGRIS_014071</name>
</gene>
<evidence type="ECO:0000313" key="1">
    <source>
        <dbReference type="EMBL" id="KAL0958747.1"/>
    </source>
</evidence>
<proteinExistence type="predicted"/>
<evidence type="ECO:0000313" key="2">
    <source>
        <dbReference type="Proteomes" id="UP001556367"/>
    </source>
</evidence>
<protein>
    <submittedName>
        <fullName evidence="1">Uncharacterized protein</fullName>
    </submittedName>
</protein>
<dbReference type="EMBL" id="JASNQZ010000003">
    <property type="protein sequence ID" value="KAL0958747.1"/>
    <property type="molecule type" value="Genomic_DNA"/>
</dbReference>
<accession>A0ABR3JT86</accession>
<keyword evidence="2" id="KW-1185">Reference proteome</keyword>
<dbReference type="Proteomes" id="UP001556367">
    <property type="component" value="Unassembled WGS sequence"/>
</dbReference>
<sequence length="85" mass="9106">MTVPGHGRAHSSDEKDVGYCLRGACPRRMGDHWTTDACQSPPENGDFRSVPGASKLHVEIQQNGLKHIASAARTLHAMALTSSPV</sequence>
<organism evidence="1 2">
    <name type="scientific">Hohenbuehelia grisea</name>
    <dbReference type="NCBI Taxonomy" id="104357"/>
    <lineage>
        <taxon>Eukaryota</taxon>
        <taxon>Fungi</taxon>
        <taxon>Dikarya</taxon>
        <taxon>Basidiomycota</taxon>
        <taxon>Agaricomycotina</taxon>
        <taxon>Agaricomycetes</taxon>
        <taxon>Agaricomycetidae</taxon>
        <taxon>Agaricales</taxon>
        <taxon>Pleurotineae</taxon>
        <taxon>Pleurotaceae</taxon>
        <taxon>Hohenbuehelia</taxon>
    </lineage>
</organism>